<evidence type="ECO:0008006" key="3">
    <source>
        <dbReference type="Google" id="ProtNLM"/>
    </source>
</evidence>
<protein>
    <recommendedName>
        <fullName evidence="3">Porin</fullName>
    </recommendedName>
</protein>
<name>A0A933SAW8_UNCEI</name>
<reference evidence="1" key="1">
    <citation type="submission" date="2020-07" db="EMBL/GenBank/DDBJ databases">
        <title>Huge and variable diversity of episymbiotic CPR bacteria and DPANN archaea in groundwater ecosystems.</title>
        <authorList>
            <person name="He C.Y."/>
            <person name="Keren R."/>
            <person name="Whittaker M."/>
            <person name="Farag I.F."/>
            <person name="Doudna J."/>
            <person name="Cate J.H.D."/>
            <person name="Banfield J.F."/>
        </authorList>
    </citation>
    <scope>NUCLEOTIDE SEQUENCE</scope>
    <source>
        <strain evidence="1">NC_groundwater_1813_Pr3_B-0.1um_71_17</strain>
    </source>
</reference>
<accession>A0A933SAW8</accession>
<dbReference type="Gene3D" id="2.40.160.10">
    <property type="entry name" value="Porin"/>
    <property type="match status" value="1"/>
</dbReference>
<dbReference type="AlphaFoldDB" id="A0A933SAW8"/>
<evidence type="ECO:0000313" key="2">
    <source>
        <dbReference type="Proteomes" id="UP000696931"/>
    </source>
</evidence>
<dbReference type="Proteomes" id="UP000696931">
    <property type="component" value="Unassembled WGS sequence"/>
</dbReference>
<dbReference type="SUPFAM" id="SSF56935">
    <property type="entry name" value="Porins"/>
    <property type="match status" value="1"/>
</dbReference>
<organism evidence="1 2">
    <name type="scientific">Eiseniibacteriota bacterium</name>
    <dbReference type="NCBI Taxonomy" id="2212470"/>
    <lineage>
        <taxon>Bacteria</taxon>
        <taxon>Candidatus Eiseniibacteriota</taxon>
    </lineage>
</organism>
<comment type="caution">
    <text evidence="1">The sequence shown here is derived from an EMBL/GenBank/DDBJ whole genome shotgun (WGS) entry which is preliminary data.</text>
</comment>
<dbReference type="InterPro" id="IPR023614">
    <property type="entry name" value="Porin_dom_sf"/>
</dbReference>
<sequence length="404" mass="45021">MSRLLRFVPVLLALAGALLLLPSRGATVPLYAARTGLQCGTCHFDPNGGGGRNEFGFAFAKNRHAIEPETDGEFKDLALRNRVGDDFPLYFGLNQRFMLLADHQEVGDLPDASGFFNMESGIHLTFQPTSRLTMSYSNLTGPNGVASTRDAWGMIAFGSHYVRAGQFRVPFGLRMDDHSVATRNTFLEYQSGQRFLPYDPHSSDRGVEFGASHGNFFGRASWTNGVSALGTNPPSPGRHPQAIAAKLGYAMPKYQGGLSLYDEWHPSGPAASVRATRWGYYAMTHSGPVALLGEIAAGTDQSENSSGVTRRNLLAYWAEADWAPHRQYNLRVRYDHAEMDRSSDDLSRDLNSYNRYAIEGEYVPLPFAEIRWTFRYIDPVAEKDAFDTEIPNEKQAYLQFHFSY</sequence>
<proteinExistence type="predicted"/>
<dbReference type="EMBL" id="JACRIW010000020">
    <property type="protein sequence ID" value="MBI5168330.1"/>
    <property type="molecule type" value="Genomic_DNA"/>
</dbReference>
<gene>
    <name evidence="1" type="ORF">HZA61_02460</name>
</gene>
<evidence type="ECO:0000313" key="1">
    <source>
        <dbReference type="EMBL" id="MBI5168330.1"/>
    </source>
</evidence>